<keyword evidence="4" id="KW-1185">Reference proteome</keyword>
<gene>
    <name evidence="3" type="ORF">F8A88_15480</name>
</gene>
<dbReference type="PROSITE" id="PS50935">
    <property type="entry name" value="SSB"/>
    <property type="match status" value="1"/>
</dbReference>
<dbReference type="Pfam" id="PF00436">
    <property type="entry name" value="SSB"/>
    <property type="match status" value="1"/>
</dbReference>
<evidence type="ECO:0000313" key="4">
    <source>
        <dbReference type="Proteomes" id="UP000438699"/>
    </source>
</evidence>
<comment type="caution">
    <text evidence="3">The sequence shown here is derived from an EMBL/GenBank/DDBJ whole genome shotgun (WGS) entry which is preliminary data.</text>
</comment>
<reference evidence="3 4" key="1">
    <citation type="journal article" date="2017" name="Int. J. Syst. Evol. Microbiol.">
        <title>Desulfovibrio senegalensis sp. nov., a mesophilic sulfate reducer isolated from marine sediment.</title>
        <authorList>
            <person name="Thioye A."/>
            <person name="Gam Z.B.A."/>
            <person name="Mbengue M."/>
            <person name="Cayol J.L."/>
            <person name="Joseph-Bartoli M."/>
            <person name="Toure-Kane C."/>
            <person name="Labat M."/>
        </authorList>
    </citation>
    <scope>NUCLEOTIDE SEQUENCE [LARGE SCALE GENOMIC DNA]</scope>
    <source>
        <strain evidence="3 4">DSM 101509</strain>
    </source>
</reference>
<accession>A0A6N6N1D8</accession>
<keyword evidence="1 2" id="KW-0238">DNA-binding</keyword>
<organism evidence="3 4">
    <name type="scientific">Pseudodesulfovibrio senegalensis</name>
    <dbReference type="NCBI Taxonomy" id="1721087"/>
    <lineage>
        <taxon>Bacteria</taxon>
        <taxon>Pseudomonadati</taxon>
        <taxon>Thermodesulfobacteriota</taxon>
        <taxon>Desulfovibrionia</taxon>
        <taxon>Desulfovibrionales</taxon>
        <taxon>Desulfovibrionaceae</taxon>
    </lineage>
</organism>
<dbReference type="AlphaFoldDB" id="A0A6N6N1D8"/>
<evidence type="ECO:0000256" key="1">
    <source>
        <dbReference type="ARBA" id="ARBA00023125"/>
    </source>
</evidence>
<sequence length="104" mass="11133">MFTASITGNVGKVEPVKDVNGKKVLNFSLAHNYKVGENRRVVWYECAIWGKLAEALTIQKGDKASVVTHQGITANAYIGKDGNAAASLKVVVDQIDITTVASNN</sequence>
<dbReference type="SUPFAM" id="SSF50249">
    <property type="entry name" value="Nucleic acid-binding proteins"/>
    <property type="match status" value="1"/>
</dbReference>
<evidence type="ECO:0000256" key="2">
    <source>
        <dbReference type="PROSITE-ProRule" id="PRU00252"/>
    </source>
</evidence>
<evidence type="ECO:0000313" key="3">
    <source>
        <dbReference type="EMBL" id="KAB1437326.1"/>
    </source>
</evidence>
<dbReference type="EMBL" id="WAIE01000011">
    <property type="protein sequence ID" value="KAB1437326.1"/>
    <property type="molecule type" value="Genomic_DNA"/>
</dbReference>
<dbReference type="RefSeq" id="WP_151152093.1">
    <property type="nucleotide sequence ID" value="NZ_WAIE01000011.1"/>
</dbReference>
<proteinExistence type="predicted"/>
<dbReference type="GO" id="GO:0003697">
    <property type="term" value="F:single-stranded DNA binding"/>
    <property type="evidence" value="ECO:0007669"/>
    <property type="project" value="InterPro"/>
</dbReference>
<dbReference type="Gene3D" id="2.40.50.140">
    <property type="entry name" value="Nucleic acid-binding proteins"/>
    <property type="match status" value="1"/>
</dbReference>
<protein>
    <submittedName>
        <fullName evidence="3">Single-stranded DNA-binding protein</fullName>
    </submittedName>
</protein>
<dbReference type="Proteomes" id="UP000438699">
    <property type="component" value="Unassembled WGS sequence"/>
</dbReference>
<dbReference type="OrthoDB" id="957856at2"/>
<dbReference type="InterPro" id="IPR000424">
    <property type="entry name" value="Primosome_PriB/ssb"/>
</dbReference>
<dbReference type="InterPro" id="IPR012340">
    <property type="entry name" value="NA-bd_OB-fold"/>
</dbReference>
<name>A0A6N6N1D8_9BACT</name>